<name>A0AAV8SIW8_9ROSI</name>
<sequence length="434" mass="49361">MAEEMKLELELISETLVKPSCPTPDHLRCHQLSGIDQMMVTTYMPLILYFSRDNHPTNNEERCHHIKRSLSEALTMFYPVAGRLRGNKYVECNDEGVHFAEAKAKCAIQDIIRNPNCFNINKLLPFGIRHESDLVAFFQVTHFDCGGMTIAFAMSHKLGDGLSSFKFLQSWAAIARGDDNKFVPRLISDKFFPSISIPDIDGGFELTSDNVVTKMFVFTSSRIATLRDKYADSNGTEKLIRPTRIEALTAFIWKKFITNVRIEAGKTLVAIHPVNLRQKMNPPLSEQHFGNLIDLPGVAALDSNAQTCQGFIRTMRDSIRKVDADYVKSLQVEDAYYYVINERDRKVKKGKVVPFNFTSLCRFPIYDNDFGWGKPSWVSMARWYRGNFVAFFDAKEGGAIEAWVMLTKEEMAKFEADSEIAALDKFPNDCRTCS</sequence>
<evidence type="ECO:0000313" key="4">
    <source>
        <dbReference type="EMBL" id="KAJ8751934.1"/>
    </source>
</evidence>
<comment type="similarity">
    <text evidence="1">Belongs to the plant acyltransferase family.</text>
</comment>
<keyword evidence="3" id="KW-0012">Acyltransferase</keyword>
<organism evidence="4 5">
    <name type="scientific">Erythroxylum novogranatense</name>
    <dbReference type="NCBI Taxonomy" id="1862640"/>
    <lineage>
        <taxon>Eukaryota</taxon>
        <taxon>Viridiplantae</taxon>
        <taxon>Streptophyta</taxon>
        <taxon>Embryophyta</taxon>
        <taxon>Tracheophyta</taxon>
        <taxon>Spermatophyta</taxon>
        <taxon>Magnoliopsida</taxon>
        <taxon>eudicotyledons</taxon>
        <taxon>Gunneridae</taxon>
        <taxon>Pentapetalae</taxon>
        <taxon>rosids</taxon>
        <taxon>fabids</taxon>
        <taxon>Malpighiales</taxon>
        <taxon>Erythroxylaceae</taxon>
        <taxon>Erythroxylum</taxon>
    </lineage>
</organism>
<keyword evidence="2" id="KW-0808">Transferase</keyword>
<evidence type="ECO:0000256" key="2">
    <source>
        <dbReference type="ARBA" id="ARBA00022679"/>
    </source>
</evidence>
<dbReference type="PANTHER" id="PTHR31623">
    <property type="entry name" value="F21J9.9"/>
    <property type="match status" value="1"/>
</dbReference>
<dbReference type="Gene3D" id="3.30.559.10">
    <property type="entry name" value="Chloramphenicol acetyltransferase-like domain"/>
    <property type="match status" value="2"/>
</dbReference>
<dbReference type="Proteomes" id="UP001159364">
    <property type="component" value="Linkage Group LG10"/>
</dbReference>
<evidence type="ECO:0000256" key="1">
    <source>
        <dbReference type="ARBA" id="ARBA00009861"/>
    </source>
</evidence>
<keyword evidence="5" id="KW-1185">Reference proteome</keyword>
<protein>
    <recommendedName>
        <fullName evidence="6">Vinorine synthase-like</fullName>
    </recommendedName>
</protein>
<comment type="caution">
    <text evidence="4">The sequence shown here is derived from an EMBL/GenBank/DDBJ whole genome shotgun (WGS) entry which is preliminary data.</text>
</comment>
<dbReference type="AlphaFoldDB" id="A0AAV8SIW8"/>
<evidence type="ECO:0000256" key="3">
    <source>
        <dbReference type="ARBA" id="ARBA00023315"/>
    </source>
</evidence>
<accession>A0AAV8SIW8</accession>
<evidence type="ECO:0000313" key="5">
    <source>
        <dbReference type="Proteomes" id="UP001159364"/>
    </source>
</evidence>
<dbReference type="EMBL" id="JAIWQS010000010">
    <property type="protein sequence ID" value="KAJ8751934.1"/>
    <property type="molecule type" value="Genomic_DNA"/>
</dbReference>
<proteinExistence type="inferred from homology"/>
<dbReference type="Pfam" id="PF02458">
    <property type="entry name" value="Transferase"/>
    <property type="match status" value="1"/>
</dbReference>
<dbReference type="PANTHER" id="PTHR31623:SF17">
    <property type="entry name" value="F21J9.9"/>
    <property type="match status" value="1"/>
</dbReference>
<dbReference type="InterPro" id="IPR023213">
    <property type="entry name" value="CAT-like_dom_sf"/>
</dbReference>
<gene>
    <name evidence="4" type="ORF">K2173_000680</name>
</gene>
<reference evidence="4 5" key="1">
    <citation type="submission" date="2021-09" db="EMBL/GenBank/DDBJ databases">
        <title>Genomic insights and catalytic innovation underlie evolution of tropane alkaloids biosynthesis.</title>
        <authorList>
            <person name="Wang Y.-J."/>
            <person name="Tian T."/>
            <person name="Huang J.-P."/>
            <person name="Huang S.-X."/>
        </authorList>
    </citation>
    <scope>NUCLEOTIDE SEQUENCE [LARGE SCALE GENOMIC DNA]</scope>
    <source>
        <strain evidence="4">KIB-2018</strain>
        <tissue evidence="4">Leaf</tissue>
    </source>
</reference>
<dbReference type="GO" id="GO:0016746">
    <property type="term" value="F:acyltransferase activity"/>
    <property type="evidence" value="ECO:0007669"/>
    <property type="project" value="UniProtKB-KW"/>
</dbReference>
<evidence type="ECO:0008006" key="6">
    <source>
        <dbReference type="Google" id="ProtNLM"/>
    </source>
</evidence>